<protein>
    <submittedName>
        <fullName evidence="1">Uncharacterized protein</fullName>
    </submittedName>
</protein>
<evidence type="ECO:0000313" key="2">
    <source>
        <dbReference type="Proteomes" id="UP001311799"/>
    </source>
</evidence>
<sequence>MNKESLIPRRCYEEDTTKEIYSKYSNDDIRCESGRWVAISGFPRKFISLIRPILEFEIGPIDHWINNLMGEDNDIYFVLFRNNRFSQKSLQYNELNIFGVKIYIRPIFDHFDSELSHITKYDIPEEEYFNNLGINIYFQ</sequence>
<accession>A0AAV9XX94</accession>
<name>A0AAV9XX94_9CRYT</name>
<dbReference type="AlphaFoldDB" id="A0AAV9XX94"/>
<dbReference type="EMBL" id="JAWDEY010000013">
    <property type="protein sequence ID" value="KAK6589297.1"/>
    <property type="molecule type" value="Genomic_DNA"/>
</dbReference>
<evidence type="ECO:0000313" key="1">
    <source>
        <dbReference type="EMBL" id="KAK6589297.1"/>
    </source>
</evidence>
<comment type="caution">
    <text evidence="1">The sequence shown here is derived from an EMBL/GenBank/DDBJ whole genome shotgun (WGS) entry which is preliminary data.</text>
</comment>
<keyword evidence="2" id="KW-1185">Reference proteome</keyword>
<organism evidence="1 2">
    <name type="scientific">Cryptosporidium xiaoi</name>
    <dbReference type="NCBI Taxonomy" id="659607"/>
    <lineage>
        <taxon>Eukaryota</taxon>
        <taxon>Sar</taxon>
        <taxon>Alveolata</taxon>
        <taxon>Apicomplexa</taxon>
        <taxon>Conoidasida</taxon>
        <taxon>Coccidia</taxon>
        <taxon>Eucoccidiorida</taxon>
        <taxon>Eimeriorina</taxon>
        <taxon>Cryptosporidiidae</taxon>
        <taxon>Cryptosporidium</taxon>
    </lineage>
</organism>
<proteinExistence type="predicted"/>
<gene>
    <name evidence="1" type="ORF">RS030_213427</name>
</gene>
<reference evidence="1 2" key="1">
    <citation type="submission" date="2023-10" db="EMBL/GenBank/DDBJ databases">
        <title>Comparative genomics analysis reveals potential genetic determinants of host preference in Cryptosporidium xiaoi.</title>
        <authorList>
            <person name="Xiao L."/>
            <person name="Li J."/>
        </authorList>
    </citation>
    <scope>NUCLEOTIDE SEQUENCE [LARGE SCALE GENOMIC DNA]</scope>
    <source>
        <strain evidence="1 2">52996</strain>
    </source>
</reference>
<dbReference type="Proteomes" id="UP001311799">
    <property type="component" value="Unassembled WGS sequence"/>
</dbReference>